<dbReference type="RefSeq" id="WP_305004789.1">
    <property type="nucleotide sequence ID" value="NZ_JAUQSY010000001.1"/>
</dbReference>
<dbReference type="PANTHER" id="PTHR43792:SF1">
    <property type="entry name" value="N-ACETYLTRANSFERASE DOMAIN-CONTAINING PROTEIN"/>
    <property type="match status" value="1"/>
</dbReference>
<dbReference type="PROSITE" id="PS51186">
    <property type="entry name" value="GNAT"/>
    <property type="match status" value="1"/>
</dbReference>
<name>A0ABT9B6Z4_9BACT</name>
<dbReference type="InterPro" id="IPR051531">
    <property type="entry name" value="N-acetyltransferase"/>
</dbReference>
<evidence type="ECO:0000313" key="2">
    <source>
        <dbReference type="EMBL" id="MDO7873474.1"/>
    </source>
</evidence>
<dbReference type="PANTHER" id="PTHR43792">
    <property type="entry name" value="GNAT FAMILY, PUTATIVE (AFU_ORTHOLOGUE AFUA_3G00765)-RELATED-RELATED"/>
    <property type="match status" value="1"/>
</dbReference>
<feature type="domain" description="N-acetyltransferase" evidence="1">
    <location>
        <begin position="19"/>
        <end position="182"/>
    </location>
</feature>
<protein>
    <submittedName>
        <fullName evidence="2">GNAT family N-acetyltransferase</fullName>
    </submittedName>
</protein>
<dbReference type="EMBL" id="JAUQSY010000001">
    <property type="protein sequence ID" value="MDO7873474.1"/>
    <property type="molecule type" value="Genomic_DNA"/>
</dbReference>
<dbReference type="InterPro" id="IPR000182">
    <property type="entry name" value="GNAT_dom"/>
</dbReference>
<evidence type="ECO:0000259" key="1">
    <source>
        <dbReference type="PROSITE" id="PS51186"/>
    </source>
</evidence>
<organism evidence="2 3">
    <name type="scientific">Hymenobacter aranciens</name>
    <dbReference type="NCBI Taxonomy" id="3063996"/>
    <lineage>
        <taxon>Bacteria</taxon>
        <taxon>Pseudomonadati</taxon>
        <taxon>Bacteroidota</taxon>
        <taxon>Cytophagia</taxon>
        <taxon>Cytophagales</taxon>
        <taxon>Hymenobacteraceae</taxon>
        <taxon>Hymenobacter</taxon>
    </lineage>
</organism>
<evidence type="ECO:0000313" key="3">
    <source>
        <dbReference type="Proteomes" id="UP001176429"/>
    </source>
</evidence>
<dbReference type="Gene3D" id="3.40.630.30">
    <property type="match status" value="1"/>
</dbReference>
<keyword evidence="3" id="KW-1185">Reference proteome</keyword>
<dbReference type="Pfam" id="PF13302">
    <property type="entry name" value="Acetyltransf_3"/>
    <property type="match status" value="1"/>
</dbReference>
<sequence length="191" mass="21289">MPTYSPPFHQVPILETERLRLRSYQSADFPAYLAMMDDPAVYRYLTPGPPSEEESYTRILRMVGHWALRGFGFWAVEEKASGQFIGVLGFIEVMRQIEPSLKGYPEIGWVLAAPAHGKGYATEGVTAALAWADAHFGPTRMVCLMDPENVASRRVAEKFGFREFARTTYHGEPALLLERLPGGDDAPPVGK</sequence>
<reference evidence="2" key="1">
    <citation type="submission" date="2023-07" db="EMBL/GenBank/DDBJ databases">
        <authorList>
            <person name="Kim M.K."/>
        </authorList>
    </citation>
    <scope>NUCLEOTIDE SEQUENCE</scope>
    <source>
        <strain evidence="2">ASUV-10-1</strain>
    </source>
</reference>
<dbReference type="Proteomes" id="UP001176429">
    <property type="component" value="Unassembled WGS sequence"/>
</dbReference>
<comment type="caution">
    <text evidence="2">The sequence shown here is derived from an EMBL/GenBank/DDBJ whole genome shotgun (WGS) entry which is preliminary data.</text>
</comment>
<gene>
    <name evidence="2" type="ORF">Q5H93_01935</name>
</gene>
<dbReference type="InterPro" id="IPR016181">
    <property type="entry name" value="Acyl_CoA_acyltransferase"/>
</dbReference>
<proteinExistence type="predicted"/>
<accession>A0ABT9B6Z4</accession>
<dbReference type="SUPFAM" id="SSF55729">
    <property type="entry name" value="Acyl-CoA N-acyltransferases (Nat)"/>
    <property type="match status" value="1"/>
</dbReference>